<evidence type="ECO:0000256" key="4">
    <source>
        <dbReference type="ARBA" id="ARBA00022692"/>
    </source>
</evidence>
<evidence type="ECO:0000256" key="3">
    <source>
        <dbReference type="ARBA" id="ARBA00022475"/>
    </source>
</evidence>
<organism evidence="8 9">
    <name type="scientific">Erpetoichthys calabaricus</name>
    <name type="common">Rope fish</name>
    <name type="synonym">Calamoichthys calabaricus</name>
    <dbReference type="NCBI Taxonomy" id="27687"/>
    <lineage>
        <taxon>Eukaryota</taxon>
        <taxon>Metazoa</taxon>
        <taxon>Chordata</taxon>
        <taxon>Craniata</taxon>
        <taxon>Vertebrata</taxon>
        <taxon>Euteleostomi</taxon>
        <taxon>Actinopterygii</taxon>
        <taxon>Polypteriformes</taxon>
        <taxon>Polypteridae</taxon>
        <taxon>Erpetoichthys</taxon>
    </lineage>
</organism>
<evidence type="ECO:0000256" key="5">
    <source>
        <dbReference type="ARBA" id="ARBA00022989"/>
    </source>
</evidence>
<dbReference type="PANTHER" id="PTHR13084:SF3">
    <property type="entry name" value="SODIUM_POTASSIUM-TRANSPORTING ATPASE SUBUNIT BETA-1-INTERACTING PROTEIN 2"/>
    <property type="match status" value="1"/>
</dbReference>
<dbReference type="InterPro" id="IPR008516">
    <property type="entry name" value="Na/K-Atpase_Interacting"/>
</dbReference>
<dbReference type="Proteomes" id="UP000694620">
    <property type="component" value="Chromosome 3"/>
</dbReference>
<comment type="caution">
    <text evidence="7">Lacks conserved residue(s) required for the propagation of feature annotation.</text>
</comment>
<reference evidence="8" key="3">
    <citation type="submission" date="2025-09" db="UniProtKB">
        <authorList>
            <consortium name="Ensembl"/>
        </authorList>
    </citation>
    <scope>IDENTIFICATION</scope>
</reference>
<dbReference type="Pfam" id="PF05640">
    <property type="entry name" value="NKAIN"/>
    <property type="match status" value="1"/>
</dbReference>
<evidence type="ECO:0000313" key="8">
    <source>
        <dbReference type="Ensembl" id="ENSECRP00000008252.1"/>
    </source>
</evidence>
<keyword evidence="9" id="KW-1185">Reference proteome</keyword>
<keyword evidence="5 7" id="KW-1133">Transmembrane helix</keyword>
<comment type="similarity">
    <text evidence="2 7">Belongs to the NKAIN family.</text>
</comment>
<proteinExistence type="inferred from homology"/>
<dbReference type="AlphaFoldDB" id="A0A8C4RXF8"/>
<dbReference type="PANTHER" id="PTHR13084">
    <property type="entry name" value="T-CELL LYMPHOMA BREAKPOINT-ASSOCIATED TARGET 1-RELATED"/>
    <property type="match status" value="1"/>
</dbReference>
<dbReference type="GO" id="GO:0002028">
    <property type="term" value="P:regulation of sodium ion transport"/>
    <property type="evidence" value="ECO:0007669"/>
    <property type="project" value="UniProtKB-UniRule"/>
</dbReference>
<feature type="transmembrane region" description="Helical" evidence="7">
    <location>
        <begin position="25"/>
        <end position="44"/>
    </location>
</feature>
<evidence type="ECO:0000256" key="2">
    <source>
        <dbReference type="ARBA" id="ARBA00006364"/>
    </source>
</evidence>
<dbReference type="Ensembl" id="ENSECRT00000008384.1">
    <property type="protein sequence ID" value="ENSECRP00000008252.1"/>
    <property type="gene ID" value="ENSECRG00000005508.1"/>
</dbReference>
<keyword evidence="6 7" id="KW-0472">Membrane</keyword>
<reference evidence="8" key="1">
    <citation type="submission" date="2021-06" db="EMBL/GenBank/DDBJ databases">
        <authorList>
            <consortium name="Wellcome Sanger Institute Data Sharing"/>
        </authorList>
    </citation>
    <scope>NUCLEOTIDE SEQUENCE [LARGE SCALE GENOMIC DNA]</scope>
</reference>
<comment type="subcellular location">
    <subcellularLocation>
        <location evidence="1 7">Cell membrane</location>
        <topology evidence="1 7">Multi-pass membrane protein</topology>
    </subcellularLocation>
</comment>
<evidence type="ECO:0000256" key="7">
    <source>
        <dbReference type="RuleBase" id="RU368041"/>
    </source>
</evidence>
<keyword evidence="4 7" id="KW-0812">Transmembrane</keyword>
<evidence type="ECO:0000256" key="6">
    <source>
        <dbReference type="ARBA" id="ARBA00023136"/>
    </source>
</evidence>
<accession>A0A8C4RXF8</accession>
<name>A0A8C4RXF8_ERPCA</name>
<keyword evidence="3 7" id="KW-1003">Cell membrane</keyword>
<evidence type="ECO:0000256" key="1">
    <source>
        <dbReference type="ARBA" id="ARBA00004651"/>
    </source>
</evidence>
<dbReference type="GO" id="GO:0005886">
    <property type="term" value="C:plasma membrane"/>
    <property type="evidence" value="ECO:0007669"/>
    <property type="project" value="UniProtKB-SubCell"/>
</dbReference>
<reference evidence="8" key="2">
    <citation type="submission" date="2025-08" db="UniProtKB">
        <authorList>
            <consortium name="Ensembl"/>
        </authorList>
    </citation>
    <scope>IDENTIFICATION</scope>
</reference>
<sequence length="61" mass="7410">MCILKLQIFHFLGCQWFRPRYVTGYAIWLVLWVAWNVFVICFYLKVGDISKVICHQLFLRL</sequence>
<evidence type="ECO:0000313" key="9">
    <source>
        <dbReference type="Proteomes" id="UP000694620"/>
    </source>
</evidence>
<protein>
    <recommendedName>
        <fullName evidence="7">Sodium/potassium-transporting ATPase subunit beta-1-interacting protein</fullName>
        <shortName evidence="7">Na(+)/K(+)-transporting ATPase subunit beta-1-interacting protein</shortName>
    </recommendedName>
</protein>